<dbReference type="InterPro" id="IPR036977">
    <property type="entry name" value="DNA_primase_Znf_CHC2"/>
</dbReference>
<dbReference type="InterPro" id="IPR034154">
    <property type="entry name" value="TOPRIM_DnaG/twinkle"/>
</dbReference>
<name>A0A5J4QVV7_9ZZZZ</name>
<proteinExistence type="predicted"/>
<evidence type="ECO:0000313" key="1">
    <source>
        <dbReference type="EMBL" id="KAA6326077.1"/>
    </source>
</evidence>
<comment type="caution">
    <text evidence="1">The sequence shown here is derived from an EMBL/GenBank/DDBJ whole genome shotgun (WGS) entry which is preliminary data.</text>
</comment>
<dbReference type="SUPFAM" id="SSF57783">
    <property type="entry name" value="Zinc beta-ribbon"/>
    <property type="match status" value="1"/>
</dbReference>
<keyword evidence="1" id="KW-0548">Nucleotidyltransferase</keyword>
<dbReference type="CDD" id="cd01029">
    <property type="entry name" value="TOPRIM_primases"/>
    <property type="match status" value="1"/>
</dbReference>
<gene>
    <name evidence="1" type="ORF">EZS27_024773</name>
</gene>
<reference evidence="1" key="1">
    <citation type="submission" date="2019-03" db="EMBL/GenBank/DDBJ databases">
        <title>Single cell metagenomics reveals metabolic interactions within the superorganism composed of flagellate Streblomastix strix and complex community of Bacteroidetes bacteria on its surface.</title>
        <authorList>
            <person name="Treitli S.C."/>
            <person name="Kolisko M."/>
            <person name="Husnik F."/>
            <person name="Keeling P."/>
            <person name="Hampl V."/>
        </authorList>
    </citation>
    <scope>NUCLEOTIDE SEQUENCE</scope>
    <source>
        <strain evidence="1">STM</strain>
    </source>
</reference>
<accession>A0A5J4QVV7</accession>
<dbReference type="Pfam" id="PF13155">
    <property type="entry name" value="Toprim_2"/>
    <property type="match status" value="1"/>
</dbReference>
<dbReference type="EMBL" id="SNRY01002231">
    <property type="protein sequence ID" value="KAA6326077.1"/>
    <property type="molecule type" value="Genomic_DNA"/>
</dbReference>
<protein>
    <submittedName>
        <fullName evidence="1">DNA primase</fullName>
        <ecNumber evidence="1">2.7.7.-</ecNumber>
    </submittedName>
</protein>
<keyword evidence="1" id="KW-0808">Transferase</keyword>
<dbReference type="AlphaFoldDB" id="A0A5J4QVV7"/>
<dbReference type="GO" id="GO:0006260">
    <property type="term" value="P:DNA replication"/>
    <property type="evidence" value="ECO:0007669"/>
    <property type="project" value="InterPro"/>
</dbReference>
<dbReference type="GO" id="GO:0003677">
    <property type="term" value="F:DNA binding"/>
    <property type="evidence" value="ECO:0007669"/>
    <property type="project" value="InterPro"/>
</dbReference>
<dbReference type="GO" id="GO:0008270">
    <property type="term" value="F:zinc ion binding"/>
    <property type="evidence" value="ECO:0007669"/>
    <property type="project" value="InterPro"/>
</dbReference>
<dbReference type="EC" id="2.7.7.-" evidence="1"/>
<dbReference type="Gene3D" id="3.90.580.10">
    <property type="entry name" value="Zinc finger, CHC2-type domain"/>
    <property type="match status" value="1"/>
</dbReference>
<dbReference type="SUPFAM" id="SSF56731">
    <property type="entry name" value="DNA primase core"/>
    <property type="match status" value="1"/>
</dbReference>
<dbReference type="GO" id="GO:0016779">
    <property type="term" value="F:nucleotidyltransferase activity"/>
    <property type="evidence" value="ECO:0007669"/>
    <property type="project" value="UniProtKB-KW"/>
</dbReference>
<organism evidence="1">
    <name type="scientific">termite gut metagenome</name>
    <dbReference type="NCBI Taxonomy" id="433724"/>
    <lineage>
        <taxon>unclassified sequences</taxon>
        <taxon>metagenomes</taxon>
        <taxon>organismal metagenomes</taxon>
    </lineage>
</organism>
<dbReference type="Gene3D" id="3.40.1360.10">
    <property type="match status" value="1"/>
</dbReference>
<sequence>MPVKEKESINNYNHQIMDSKIINRFPIRDYLAGSGIYPAKDNGYYGMYHSPFREDPDASLKVDYNKNLWIDYGTGGGGTLIDLVMRMENCSNGKAMQLLQQRIAGSASFSFHREKELEKQEPSISTQKISALANPGLLSYLSERGINTRIARLHCQEVHYNVKGNTYFALGFRNDAGGYELRNKYFKGCTSKEITSIRTASQVGNTCQLFEGFMDYLSFLTLKNWQYSQTDVIILNSLANLPRIRDRLTNYDDVSSFLDNDAAGKKAVQELRSFCKQVNDQSVFYAAYKDLNEYLCGRKQVQEKRQSRGIKR</sequence>